<name>A0A1J0GJ90_9CLOT</name>
<sequence length="52" mass="6143">MTNMNEITQKIEDLRKAMHQLINEKDRLTDPKLVELSQKLDGLLNEYDDLLD</sequence>
<proteinExistence type="predicted"/>
<reference evidence="2" key="1">
    <citation type="journal article" date="2016" name="Front. Microbiol.">
        <title>Complete Genome Sequence of Clostridium estertheticum DSM 8809, a Microbe Identified in Spoiled Vacuum Packed Beef.</title>
        <authorList>
            <person name="Yu Z."/>
            <person name="Gunn L."/>
            <person name="Brennan E."/>
            <person name="Reid R."/>
            <person name="Wall P.G."/>
            <person name="Gaora O.P."/>
            <person name="Hurley D."/>
            <person name="Bolton D."/>
            <person name="Fanning S."/>
        </authorList>
    </citation>
    <scope>NUCLEOTIDE SEQUENCE [LARGE SCALE GENOMIC DNA]</scope>
    <source>
        <strain evidence="2">DSM 8809</strain>
    </source>
</reference>
<dbReference type="GO" id="GO:0043937">
    <property type="term" value="P:regulation of sporulation"/>
    <property type="evidence" value="ECO:0007669"/>
    <property type="project" value="InterPro"/>
</dbReference>
<dbReference type="Pfam" id="PF09388">
    <property type="entry name" value="SpoOE-like"/>
    <property type="match status" value="1"/>
</dbReference>
<protein>
    <submittedName>
        <fullName evidence="1">Transposase</fullName>
    </submittedName>
</protein>
<dbReference type="AlphaFoldDB" id="A0A1J0GJ90"/>
<dbReference type="InterPro" id="IPR018540">
    <property type="entry name" value="Spo0E-like"/>
</dbReference>
<dbReference type="RefSeq" id="WP_071613293.1">
    <property type="nucleotide sequence ID" value="NZ_CP015756.1"/>
</dbReference>
<dbReference type="EMBL" id="CP015756">
    <property type="protein sequence ID" value="APC41000.1"/>
    <property type="molecule type" value="Genomic_DNA"/>
</dbReference>
<dbReference type="SUPFAM" id="SSF140500">
    <property type="entry name" value="BAS1536-like"/>
    <property type="match status" value="1"/>
</dbReference>
<accession>A0A1J0GJ90</accession>
<dbReference type="GO" id="GO:0046983">
    <property type="term" value="F:protein dimerization activity"/>
    <property type="evidence" value="ECO:0007669"/>
    <property type="project" value="InterPro"/>
</dbReference>
<gene>
    <name evidence="1" type="ORF">A7L45_13415</name>
</gene>
<dbReference type="KEGG" id="ceu:A7L45_13415"/>
<dbReference type="GeneID" id="83591051"/>
<organism evidence="1 2">
    <name type="scientific">Clostridium estertheticum subsp. estertheticum</name>
    <dbReference type="NCBI Taxonomy" id="1552"/>
    <lineage>
        <taxon>Bacteria</taxon>
        <taxon>Bacillati</taxon>
        <taxon>Bacillota</taxon>
        <taxon>Clostridia</taxon>
        <taxon>Eubacteriales</taxon>
        <taxon>Clostridiaceae</taxon>
        <taxon>Clostridium</taxon>
    </lineage>
</organism>
<dbReference type="OrthoDB" id="2991049at2"/>
<keyword evidence="2" id="KW-1185">Reference proteome</keyword>
<dbReference type="Proteomes" id="UP000182569">
    <property type="component" value="Chromosome"/>
</dbReference>
<evidence type="ECO:0000313" key="2">
    <source>
        <dbReference type="Proteomes" id="UP000182569"/>
    </source>
</evidence>
<dbReference type="InterPro" id="IPR037208">
    <property type="entry name" value="Spo0E-like_sf"/>
</dbReference>
<dbReference type="InterPro" id="IPR036638">
    <property type="entry name" value="HLH_DNA-bd_sf"/>
</dbReference>
<evidence type="ECO:0000313" key="1">
    <source>
        <dbReference type="EMBL" id="APC41000.1"/>
    </source>
</evidence>
<dbReference type="Gene3D" id="4.10.280.10">
    <property type="entry name" value="Helix-loop-helix DNA-binding domain"/>
    <property type="match status" value="1"/>
</dbReference>